<name>A0A6L9LDI4_9BACT</name>
<sequence>MSIRRGSNLRTALIFCSKVAPVCICSLRKTGHPHFVDKGHSECEKTFRFSALDYLLKPIDTAELQEVVRKAERQQRLDVRQIDVLRSQLHSHQLADKIAVPYQ</sequence>
<dbReference type="EMBL" id="JAAFZH010000007">
    <property type="protein sequence ID" value="NDU96548.1"/>
    <property type="molecule type" value="Genomic_DNA"/>
</dbReference>
<keyword evidence="2" id="KW-1185">Reference proteome</keyword>
<accession>A0A6L9LDI4</accession>
<dbReference type="InterPro" id="IPR011006">
    <property type="entry name" value="CheY-like_superfamily"/>
</dbReference>
<reference evidence="1 2" key="1">
    <citation type="submission" date="2020-02" db="EMBL/GenBank/DDBJ databases">
        <title>Draft genome sequence of two Spirosoma agri KCTC 52727 and Spirosoma terrae KCTC 52035.</title>
        <authorList>
            <person name="Rojas J."/>
            <person name="Ambika Manirajan B."/>
            <person name="Suarez C."/>
            <person name="Ratering S."/>
            <person name="Schnell S."/>
        </authorList>
    </citation>
    <scope>NUCLEOTIDE SEQUENCE [LARGE SCALE GENOMIC DNA]</scope>
    <source>
        <strain evidence="1 2">KCTC 52035</strain>
    </source>
</reference>
<dbReference type="Gene3D" id="3.40.50.2300">
    <property type="match status" value="1"/>
</dbReference>
<evidence type="ECO:0000313" key="1">
    <source>
        <dbReference type="EMBL" id="NDU96548.1"/>
    </source>
</evidence>
<dbReference type="RefSeq" id="WP_163950882.1">
    <property type="nucleotide sequence ID" value="NZ_JAAFZH010000007.1"/>
</dbReference>
<dbReference type="SUPFAM" id="SSF52172">
    <property type="entry name" value="CheY-like"/>
    <property type="match status" value="1"/>
</dbReference>
<protein>
    <submittedName>
        <fullName evidence="1">Uncharacterized protein</fullName>
    </submittedName>
</protein>
<comment type="caution">
    <text evidence="1">The sequence shown here is derived from an EMBL/GenBank/DDBJ whole genome shotgun (WGS) entry which is preliminary data.</text>
</comment>
<dbReference type="AlphaFoldDB" id="A0A6L9LDI4"/>
<gene>
    <name evidence="1" type="ORF">GK108_16830</name>
</gene>
<proteinExistence type="predicted"/>
<dbReference type="Proteomes" id="UP000474175">
    <property type="component" value="Unassembled WGS sequence"/>
</dbReference>
<organism evidence="1 2">
    <name type="scientific">Spirosoma terrae</name>
    <dbReference type="NCBI Taxonomy" id="1968276"/>
    <lineage>
        <taxon>Bacteria</taxon>
        <taxon>Pseudomonadati</taxon>
        <taxon>Bacteroidota</taxon>
        <taxon>Cytophagia</taxon>
        <taxon>Cytophagales</taxon>
        <taxon>Cytophagaceae</taxon>
        <taxon>Spirosoma</taxon>
    </lineage>
</organism>
<evidence type="ECO:0000313" key="2">
    <source>
        <dbReference type="Proteomes" id="UP000474175"/>
    </source>
</evidence>